<dbReference type="PANTHER" id="PTHR37393">
    <property type="entry name" value="AT-RICH INTERACTIVE DOMAIN-CONTAINING PROTEIN 1A-LIKE"/>
    <property type="match status" value="1"/>
</dbReference>
<evidence type="ECO:0000256" key="1">
    <source>
        <dbReference type="SAM" id="MobiDB-lite"/>
    </source>
</evidence>
<feature type="compositionally biased region" description="Low complexity" evidence="1">
    <location>
        <begin position="164"/>
        <end position="177"/>
    </location>
</feature>
<feature type="region of interest" description="Disordered" evidence="1">
    <location>
        <begin position="94"/>
        <end position="211"/>
    </location>
</feature>
<evidence type="ECO:0000313" key="2">
    <source>
        <dbReference type="EMBL" id="MCD7446707.1"/>
    </source>
</evidence>
<feature type="compositionally biased region" description="Low complexity" evidence="1">
    <location>
        <begin position="31"/>
        <end position="43"/>
    </location>
</feature>
<feature type="compositionally biased region" description="Low complexity" evidence="1">
    <location>
        <begin position="197"/>
        <end position="210"/>
    </location>
</feature>
<feature type="compositionally biased region" description="Pro residues" evidence="1">
    <location>
        <begin position="20"/>
        <end position="30"/>
    </location>
</feature>
<organism evidence="2 3">
    <name type="scientific">Datura stramonium</name>
    <name type="common">Jimsonweed</name>
    <name type="synonym">Common thornapple</name>
    <dbReference type="NCBI Taxonomy" id="4076"/>
    <lineage>
        <taxon>Eukaryota</taxon>
        <taxon>Viridiplantae</taxon>
        <taxon>Streptophyta</taxon>
        <taxon>Embryophyta</taxon>
        <taxon>Tracheophyta</taxon>
        <taxon>Spermatophyta</taxon>
        <taxon>Magnoliopsida</taxon>
        <taxon>eudicotyledons</taxon>
        <taxon>Gunneridae</taxon>
        <taxon>Pentapetalae</taxon>
        <taxon>asterids</taxon>
        <taxon>lamiids</taxon>
        <taxon>Solanales</taxon>
        <taxon>Solanaceae</taxon>
        <taxon>Solanoideae</taxon>
        <taxon>Datureae</taxon>
        <taxon>Datura</taxon>
    </lineage>
</organism>
<feature type="compositionally biased region" description="Polar residues" evidence="1">
    <location>
        <begin position="117"/>
        <end position="163"/>
    </location>
</feature>
<feature type="region of interest" description="Disordered" evidence="1">
    <location>
        <begin position="228"/>
        <end position="332"/>
    </location>
</feature>
<feature type="compositionally biased region" description="Polar residues" evidence="1">
    <location>
        <begin position="68"/>
        <end position="81"/>
    </location>
</feature>
<feature type="compositionally biased region" description="Basic and acidic residues" evidence="1">
    <location>
        <begin position="241"/>
        <end position="307"/>
    </location>
</feature>
<name>A0ABS8RJA2_DATST</name>
<accession>A0ABS8RJA2</accession>
<dbReference type="EMBL" id="JACEIK010000019">
    <property type="protein sequence ID" value="MCD7446707.1"/>
    <property type="molecule type" value="Genomic_DNA"/>
</dbReference>
<dbReference type="PANTHER" id="PTHR37393:SF1">
    <property type="entry name" value="AT-RICH INTERACTIVE DOMAIN-CONTAINING PROTEIN 1A-LIKE"/>
    <property type="match status" value="1"/>
</dbReference>
<sequence>MQPPAQTPRPWSQHKSPQSQPQPQPQPQPQQQPLNPQTQPQMQGLPKGLTQPQVPQYQQPPAQVHPSRLSSPTTSPVQTQLLFTTSTANKCATSFTIHGQLRPPAGQPAHAPGETPPFNSQCSFRSRSNQQPGLVPSQGQTPTQSQLYPTAQQAGHSIQQHPVQPNQQPMSQQYSQQHTFPGPLPSQSHQQGHFAHQQPLQSQLHPQGLPNVVPQSLHALDLVQPALSQPQMNPSYGNHTSNEHGSMDQKKLSALESKADLDDEQQKRRKAIDDYRQRASSDIDVNKADATVKPDKDAYDDGSKELDQALANHASPDAANGSIKNLNLEKFT</sequence>
<comment type="caution">
    <text evidence="2">The sequence shown here is derived from an EMBL/GenBank/DDBJ whole genome shotgun (WGS) entry which is preliminary data.</text>
</comment>
<feature type="compositionally biased region" description="Polar residues" evidence="1">
    <location>
        <begin position="228"/>
        <end position="240"/>
    </location>
</feature>
<feature type="compositionally biased region" description="Low complexity" evidence="1">
    <location>
        <begin position="51"/>
        <end position="66"/>
    </location>
</feature>
<feature type="region of interest" description="Disordered" evidence="1">
    <location>
        <begin position="1"/>
        <end position="81"/>
    </location>
</feature>
<reference evidence="2 3" key="1">
    <citation type="journal article" date="2021" name="BMC Genomics">
        <title>Datura genome reveals duplications of psychoactive alkaloid biosynthetic genes and high mutation rate following tissue culture.</title>
        <authorList>
            <person name="Rajewski A."/>
            <person name="Carter-House D."/>
            <person name="Stajich J."/>
            <person name="Litt A."/>
        </authorList>
    </citation>
    <scope>NUCLEOTIDE SEQUENCE [LARGE SCALE GENOMIC DNA]</scope>
    <source>
        <strain evidence="2">AR-01</strain>
    </source>
</reference>
<gene>
    <name evidence="2" type="ORF">HAX54_014478</name>
</gene>
<proteinExistence type="predicted"/>
<protein>
    <submittedName>
        <fullName evidence="2">Uncharacterized protein</fullName>
    </submittedName>
</protein>
<evidence type="ECO:0000313" key="3">
    <source>
        <dbReference type="Proteomes" id="UP000823775"/>
    </source>
</evidence>
<dbReference type="Proteomes" id="UP000823775">
    <property type="component" value="Unassembled WGS sequence"/>
</dbReference>
<keyword evidence="3" id="KW-1185">Reference proteome</keyword>